<keyword evidence="2" id="KW-0378">Hydrolase</keyword>
<dbReference type="InterPro" id="IPR000477">
    <property type="entry name" value="RT_dom"/>
</dbReference>
<feature type="compositionally biased region" description="Polar residues" evidence="6">
    <location>
        <begin position="667"/>
        <end position="679"/>
    </location>
</feature>
<dbReference type="GO" id="GO:0003964">
    <property type="term" value="F:RNA-directed DNA polymerase activity"/>
    <property type="evidence" value="ECO:0007669"/>
    <property type="project" value="UniProtKB-KW"/>
</dbReference>
<accession>A0ABQ5DGB8</accession>
<feature type="region of interest" description="Disordered" evidence="6">
    <location>
        <begin position="648"/>
        <end position="679"/>
    </location>
</feature>
<organism evidence="8 9">
    <name type="scientific">Tanacetum coccineum</name>
    <dbReference type="NCBI Taxonomy" id="301880"/>
    <lineage>
        <taxon>Eukaryota</taxon>
        <taxon>Viridiplantae</taxon>
        <taxon>Streptophyta</taxon>
        <taxon>Embryophyta</taxon>
        <taxon>Tracheophyta</taxon>
        <taxon>Spermatophyta</taxon>
        <taxon>Magnoliopsida</taxon>
        <taxon>eudicotyledons</taxon>
        <taxon>Gunneridae</taxon>
        <taxon>Pentapetalae</taxon>
        <taxon>asterids</taxon>
        <taxon>campanulids</taxon>
        <taxon>Asterales</taxon>
        <taxon>Asteraceae</taxon>
        <taxon>Asteroideae</taxon>
        <taxon>Anthemideae</taxon>
        <taxon>Anthemidinae</taxon>
        <taxon>Tanacetum</taxon>
    </lineage>
</organism>
<reference evidence="8" key="1">
    <citation type="journal article" date="2022" name="Int. J. Mol. Sci.">
        <title>Draft Genome of Tanacetum Coccineum: Genomic Comparison of Closely Related Tanacetum-Family Plants.</title>
        <authorList>
            <person name="Yamashiro T."/>
            <person name="Shiraishi A."/>
            <person name="Nakayama K."/>
            <person name="Satake H."/>
        </authorList>
    </citation>
    <scope>NUCLEOTIDE SEQUENCE</scope>
</reference>
<keyword evidence="1" id="KW-0645">Protease</keyword>
<evidence type="ECO:0000256" key="3">
    <source>
        <dbReference type="ARBA" id="ARBA00023125"/>
    </source>
</evidence>
<dbReference type="SMART" id="SM00343">
    <property type="entry name" value="ZnF_C2HC"/>
    <property type="match status" value="1"/>
</dbReference>
<dbReference type="SUPFAM" id="SSF57756">
    <property type="entry name" value="Retrovirus zinc finger-like domains"/>
    <property type="match status" value="1"/>
</dbReference>
<dbReference type="Gene3D" id="3.10.10.10">
    <property type="entry name" value="HIV Type 1 Reverse Transcriptase, subunit A, domain 1"/>
    <property type="match status" value="1"/>
</dbReference>
<evidence type="ECO:0000313" key="9">
    <source>
        <dbReference type="Proteomes" id="UP001151760"/>
    </source>
</evidence>
<feature type="compositionally biased region" description="Low complexity" evidence="6">
    <location>
        <begin position="582"/>
        <end position="595"/>
    </location>
</feature>
<keyword evidence="3" id="KW-0238">DNA-binding</keyword>
<keyword evidence="8" id="KW-0808">Transferase</keyword>
<feature type="region of interest" description="Disordered" evidence="6">
    <location>
        <begin position="575"/>
        <end position="628"/>
    </location>
</feature>
<feature type="domain" description="CCHC-type" evidence="7">
    <location>
        <begin position="705"/>
        <end position="720"/>
    </location>
</feature>
<evidence type="ECO:0000313" key="8">
    <source>
        <dbReference type="EMBL" id="GJT37942.1"/>
    </source>
</evidence>
<evidence type="ECO:0000256" key="6">
    <source>
        <dbReference type="SAM" id="MobiDB-lite"/>
    </source>
</evidence>
<protein>
    <submittedName>
        <fullName evidence="8">Reverse transcriptase domain-containing protein</fullName>
    </submittedName>
</protein>
<feature type="compositionally biased region" description="Polar residues" evidence="6">
    <location>
        <begin position="648"/>
        <end position="659"/>
    </location>
</feature>
<feature type="region of interest" description="Disordered" evidence="6">
    <location>
        <begin position="804"/>
        <end position="841"/>
    </location>
</feature>
<dbReference type="SUPFAM" id="SSF56672">
    <property type="entry name" value="DNA/RNA polymerases"/>
    <property type="match status" value="1"/>
</dbReference>
<dbReference type="Pfam" id="PF17919">
    <property type="entry name" value="RT_RNaseH_2"/>
    <property type="match status" value="1"/>
</dbReference>
<dbReference type="Pfam" id="PF00078">
    <property type="entry name" value="RVT_1"/>
    <property type="match status" value="2"/>
</dbReference>
<dbReference type="PROSITE" id="PS50158">
    <property type="entry name" value="ZF_CCHC"/>
    <property type="match status" value="1"/>
</dbReference>
<evidence type="ECO:0000256" key="4">
    <source>
        <dbReference type="ARBA" id="ARBA00023268"/>
    </source>
</evidence>
<keyword evidence="5" id="KW-0479">Metal-binding</keyword>
<evidence type="ECO:0000256" key="5">
    <source>
        <dbReference type="PROSITE-ProRule" id="PRU00047"/>
    </source>
</evidence>
<keyword evidence="9" id="KW-1185">Reference proteome</keyword>
<dbReference type="Pfam" id="PF00098">
    <property type="entry name" value="zf-CCHC"/>
    <property type="match status" value="1"/>
</dbReference>
<reference evidence="8" key="2">
    <citation type="submission" date="2022-01" db="EMBL/GenBank/DDBJ databases">
        <authorList>
            <person name="Yamashiro T."/>
            <person name="Shiraishi A."/>
            <person name="Satake H."/>
            <person name="Nakayama K."/>
        </authorList>
    </citation>
    <scope>NUCLEOTIDE SEQUENCE</scope>
</reference>
<dbReference type="InterPro" id="IPR043128">
    <property type="entry name" value="Rev_trsase/Diguanyl_cyclase"/>
</dbReference>
<dbReference type="InterPro" id="IPR043502">
    <property type="entry name" value="DNA/RNA_pol_sf"/>
</dbReference>
<feature type="compositionally biased region" description="Polar residues" evidence="6">
    <location>
        <begin position="828"/>
        <end position="841"/>
    </location>
</feature>
<keyword evidence="5" id="KW-0862">Zinc</keyword>
<proteinExistence type="predicted"/>
<keyword evidence="2" id="KW-0064">Aspartyl protease</keyword>
<dbReference type="EMBL" id="BQNB010015265">
    <property type="protein sequence ID" value="GJT37942.1"/>
    <property type="molecule type" value="Genomic_DNA"/>
</dbReference>
<dbReference type="PANTHER" id="PTHR37984">
    <property type="entry name" value="PROTEIN CBG26694"/>
    <property type="match status" value="1"/>
</dbReference>
<keyword evidence="5" id="KW-0863">Zinc-finger</keyword>
<keyword evidence="8" id="KW-0548">Nucleotidyltransferase</keyword>
<evidence type="ECO:0000259" key="7">
    <source>
        <dbReference type="PROSITE" id="PS50158"/>
    </source>
</evidence>
<dbReference type="InterPro" id="IPR036875">
    <property type="entry name" value="Znf_CCHC_sf"/>
</dbReference>
<gene>
    <name evidence="8" type="ORF">Tco_0937807</name>
</gene>
<keyword evidence="8" id="KW-0695">RNA-directed DNA polymerase</keyword>
<sequence>MVTPVEKRDPSKYCEFHSDTGHNTNECMQLRKQIDEMIKAGKLSQFIKELKQNDKPKAPKKGEASGKDKPLTILMIQPWERVAKPRITQSFSPETAMSFPPLSEEDGTESPMIVEVEMGGHFWAIGSPSQHNAIIGRPGIRKIRAVPSTAHGMLKFPVEGGTVTLQKKGRKELCSLLKQNLDIFAWKPADMTGVPRNIAEHRLNIREGYSPVRQKKRGQAPERNKVIQEEVEKLVYAGIMKEVHYHSWLSNPVMVKKHDGTWRMCVDFKDLNNACPKDCYPLPEIDWKVESLCGYSFKCFLDAYKGYHQIKMAKEDEEKTIGRNLEVYVDDLVIKSRTEEEVIRDITETFKTLRQINMKLNPKKCTFGMQEGMFLGYKVSTNGLRACSEKADAVLGLPSPRCIKDVQKLNGKLASLNRFLSKSAEKSLPFFKTLKKCTKKSDFQWTPEAEEAFKQMKKLIAELPTLTAPRENEELIIYLAAAKEAISAVLMTDREGRQTPVYFVSRTLRGPEVNYTPMEKLVLALLSARLKTIEKDTYQCTQRSWVNEKRAERNSKSANPLALIAAAQPCSDTYYQAPKPLRSNATSSSTRQTASTRHKGKEVAKPITPQSESVSEEDSDPEQAQRDKEMQKNLALLAKYFKKLYKPTNNNLRTSSNSKNKTEDTTPRYNNDNQSRQFGNQRTMTVAGARETVGSQVVQQTGIQCFNCKGYGHYAKECRKPKRVKDYAYHKEKMMMCKQAEQGVPLQAEQADWLEDTDEEIDEQELEAHYSYMAKIQDVTPEGTSSTGQPLEQVQNHNESNVYDNVRRHSEQPESINDTYVLEKDDSNVTPDSSNICTNDNQVDQNAAESVDERSLALLANLKLLI</sequence>
<dbReference type="Gene3D" id="3.30.70.270">
    <property type="match status" value="3"/>
</dbReference>
<dbReference type="InterPro" id="IPR001878">
    <property type="entry name" value="Znf_CCHC"/>
</dbReference>
<dbReference type="PANTHER" id="PTHR37984:SF5">
    <property type="entry name" value="PROTEIN NYNRIN-LIKE"/>
    <property type="match status" value="1"/>
</dbReference>
<dbReference type="Gene3D" id="4.10.60.10">
    <property type="entry name" value="Zinc finger, CCHC-type"/>
    <property type="match status" value="1"/>
</dbReference>
<dbReference type="Proteomes" id="UP001151760">
    <property type="component" value="Unassembled WGS sequence"/>
</dbReference>
<evidence type="ECO:0000256" key="1">
    <source>
        <dbReference type="ARBA" id="ARBA00022670"/>
    </source>
</evidence>
<dbReference type="InterPro" id="IPR050951">
    <property type="entry name" value="Retrovirus_Pol_polyprotein"/>
</dbReference>
<dbReference type="InterPro" id="IPR041577">
    <property type="entry name" value="RT_RNaseH_2"/>
</dbReference>
<dbReference type="CDD" id="cd01647">
    <property type="entry name" value="RT_LTR"/>
    <property type="match status" value="1"/>
</dbReference>
<name>A0ABQ5DGB8_9ASTR</name>
<keyword evidence="4" id="KW-0511">Multifunctional enzyme</keyword>
<evidence type="ECO:0000256" key="2">
    <source>
        <dbReference type="ARBA" id="ARBA00022750"/>
    </source>
</evidence>
<comment type="caution">
    <text evidence="8">The sequence shown here is derived from an EMBL/GenBank/DDBJ whole genome shotgun (WGS) entry which is preliminary data.</text>
</comment>